<gene>
    <name evidence="2" type="ORF">L0U88_04525</name>
</gene>
<proteinExistence type="predicted"/>
<feature type="transmembrane region" description="Helical" evidence="1">
    <location>
        <begin position="119"/>
        <end position="143"/>
    </location>
</feature>
<dbReference type="Proteomes" id="UP001200145">
    <property type="component" value="Unassembled WGS sequence"/>
</dbReference>
<keyword evidence="1" id="KW-0472">Membrane</keyword>
<protein>
    <submittedName>
        <fullName evidence="2">ABC transporter permease</fullName>
    </submittedName>
</protein>
<reference evidence="2 3" key="1">
    <citation type="submission" date="2022-01" db="EMBL/GenBank/DDBJ databases">
        <title>Flavihumibacter sp. nov., isolated from sediment of a river.</title>
        <authorList>
            <person name="Liu H."/>
        </authorList>
    </citation>
    <scope>NUCLEOTIDE SEQUENCE [LARGE SCALE GENOMIC DNA]</scope>
    <source>
        <strain evidence="2 3">RY-1</strain>
    </source>
</reference>
<feature type="transmembrane region" description="Helical" evidence="1">
    <location>
        <begin position="88"/>
        <end position="113"/>
    </location>
</feature>
<evidence type="ECO:0000313" key="3">
    <source>
        <dbReference type="Proteomes" id="UP001200145"/>
    </source>
</evidence>
<keyword evidence="1" id="KW-0812">Transmembrane</keyword>
<dbReference type="Pfam" id="PF12679">
    <property type="entry name" value="ABC2_membrane_2"/>
    <property type="match status" value="1"/>
</dbReference>
<evidence type="ECO:0000313" key="2">
    <source>
        <dbReference type="EMBL" id="MCF1713894.1"/>
    </source>
</evidence>
<comment type="caution">
    <text evidence="2">The sequence shown here is derived from an EMBL/GenBank/DDBJ whole genome shotgun (WGS) entry which is preliminary data.</text>
</comment>
<feature type="transmembrane region" description="Helical" evidence="1">
    <location>
        <begin position="12"/>
        <end position="34"/>
    </location>
</feature>
<keyword evidence="3" id="KW-1185">Reference proteome</keyword>
<dbReference type="EMBL" id="JAKEVY010000001">
    <property type="protein sequence ID" value="MCF1713894.1"/>
    <property type="molecule type" value="Genomic_DNA"/>
</dbReference>
<dbReference type="RefSeq" id="WP_234864421.1">
    <property type="nucleotide sequence ID" value="NZ_JAKEVY010000001.1"/>
</dbReference>
<organism evidence="2 3">
    <name type="scientific">Flavihumibacter fluminis</name>
    <dbReference type="NCBI Taxonomy" id="2909236"/>
    <lineage>
        <taxon>Bacteria</taxon>
        <taxon>Pseudomonadati</taxon>
        <taxon>Bacteroidota</taxon>
        <taxon>Chitinophagia</taxon>
        <taxon>Chitinophagales</taxon>
        <taxon>Chitinophagaceae</taxon>
        <taxon>Flavihumibacter</taxon>
    </lineage>
</organism>
<name>A0ABS9BDV1_9BACT</name>
<feature type="transmembrane region" description="Helical" evidence="1">
    <location>
        <begin position="155"/>
        <end position="176"/>
    </location>
</feature>
<evidence type="ECO:0000256" key="1">
    <source>
        <dbReference type="SAM" id="Phobius"/>
    </source>
</evidence>
<feature type="transmembrane region" description="Helical" evidence="1">
    <location>
        <begin position="46"/>
        <end position="67"/>
    </location>
</feature>
<accession>A0ABS9BDV1</accession>
<sequence length="255" mass="28242">MKKIIKYSLLDILRNRVILAYTVLLAVVSISLFMMEDNPAKAVMSLMNISLLIVPLVSSIFCTIYLYNSAEFIELLVAQPIRRSRLLWGVYLGMITALLIALIMGIGLPLLILQPTVSGLSLFLTSAALTIVFSSLATLSAVLTRDKAKGIGVSLLLWFYFTFIYDGIVLLVLFQMADYPLETTMIGMSMLNPIDLGRIGMLLQLDISAMMGLTGALFHDFFGNGFGAVLVILVMLGWMTIPILFAIRRFKNKDL</sequence>
<keyword evidence="1" id="KW-1133">Transmembrane helix</keyword>
<feature type="transmembrane region" description="Helical" evidence="1">
    <location>
        <begin position="225"/>
        <end position="247"/>
    </location>
</feature>